<feature type="domain" description="AAA+ ATPase" evidence="2">
    <location>
        <begin position="42"/>
        <end position="186"/>
    </location>
</feature>
<reference evidence="3 4" key="1">
    <citation type="submission" date="2023-01" db="EMBL/GenBank/DDBJ databases">
        <title>Novel species of the genus Vogesella isolated from rivers.</title>
        <authorList>
            <person name="Lu H."/>
        </authorList>
    </citation>
    <scope>NUCLEOTIDE SEQUENCE [LARGE SCALE GENOMIC DNA]</scope>
    <source>
        <strain evidence="3 4">SH7W</strain>
    </source>
</reference>
<feature type="compositionally biased region" description="Low complexity" evidence="1">
    <location>
        <begin position="308"/>
        <end position="330"/>
    </location>
</feature>
<comment type="caution">
    <text evidence="3">The sequence shown here is derived from an EMBL/GenBank/DDBJ whole genome shotgun (WGS) entry which is preliminary data.</text>
</comment>
<dbReference type="InterPro" id="IPR036366">
    <property type="entry name" value="PGBDSf"/>
</dbReference>
<dbReference type="Pfam" id="PF01471">
    <property type="entry name" value="PG_binding_1"/>
    <property type="match status" value="1"/>
</dbReference>
<dbReference type="Proteomes" id="UP001221566">
    <property type="component" value="Unassembled WGS sequence"/>
</dbReference>
<keyword evidence="4" id="KW-1185">Reference proteome</keyword>
<gene>
    <name evidence="3" type="ORF">PQU93_11660</name>
</gene>
<dbReference type="SUPFAM" id="SSF47090">
    <property type="entry name" value="PGBD-like"/>
    <property type="match status" value="1"/>
</dbReference>
<accession>A0ABT5I7H4</accession>
<dbReference type="InterPro" id="IPR003593">
    <property type="entry name" value="AAA+_ATPase"/>
</dbReference>
<name>A0ABT5I7H4_VOGIN</name>
<organism evidence="3 4">
    <name type="scientific">Vogesella indigofera</name>
    <name type="common">Pseudomonas indigofera</name>
    <dbReference type="NCBI Taxonomy" id="45465"/>
    <lineage>
        <taxon>Bacteria</taxon>
        <taxon>Pseudomonadati</taxon>
        <taxon>Pseudomonadota</taxon>
        <taxon>Betaproteobacteria</taxon>
        <taxon>Neisseriales</taxon>
        <taxon>Chromobacteriaceae</taxon>
        <taxon>Vogesella</taxon>
    </lineage>
</organism>
<feature type="region of interest" description="Disordered" evidence="1">
    <location>
        <begin position="301"/>
        <end position="330"/>
    </location>
</feature>
<evidence type="ECO:0000313" key="4">
    <source>
        <dbReference type="Proteomes" id="UP001221566"/>
    </source>
</evidence>
<dbReference type="SUPFAM" id="SSF52540">
    <property type="entry name" value="P-loop containing nucleoside triphosphate hydrolases"/>
    <property type="match status" value="1"/>
</dbReference>
<dbReference type="Gene3D" id="3.40.50.300">
    <property type="entry name" value="P-loop containing nucleotide triphosphate hydrolases"/>
    <property type="match status" value="1"/>
</dbReference>
<dbReference type="SMART" id="SM00382">
    <property type="entry name" value="AAA"/>
    <property type="match status" value="1"/>
</dbReference>
<proteinExistence type="predicted"/>
<dbReference type="PANTHER" id="PTHR35894:SF1">
    <property type="entry name" value="PHOSPHORIBULOKINASE _ URIDINE KINASE FAMILY"/>
    <property type="match status" value="1"/>
</dbReference>
<dbReference type="InterPro" id="IPR049945">
    <property type="entry name" value="AAA_22"/>
</dbReference>
<evidence type="ECO:0000259" key="2">
    <source>
        <dbReference type="SMART" id="SM00382"/>
    </source>
</evidence>
<sequence length="548" mass="59040">MYTSHYGLADSPFSIAPDPRYLFMSQQHREALAHLMYSIRGEGGFVLLTGEVGAGKTTLCRCFLEQLPAHCDVAFVINPKLTVPELLATLCEELQIALPAEHGNKACIDLINKHLLAAHAQGRTTLLIIDEAQNLSDEVLEQVRLLTNLETHECKLLHIILLGQPELRDKLARPELRQLSQRIVARYHLGPLQRDEIAPYIQHRLSVAGSHLDLFPPAVMRQLFACTGGVPRKLNVLCDRALLGSYAQGKPRVDRATVRQAAREVFNSSPIRPWHKLALASGALLSTVAVATVLFYGAQPAGQPPPAAATAARSTATRTPAPAQPAATAMPRSADALARLPVPLPAADLAQALAYRTLLGQWRIPAPVSDEAGACQQAELFGARCLSGSGDLDSLRRLNLPAVLQLHQPAGQLQHLTLLALQGEQARVVIGQQPHLLTLAALAQAWNGRYTVLWMPPPHYQQPLAPGSRSLAVAWLRQQLGQLPAAGGATLAASYDAGLAARVRDFQLQHDLPGDGIAGPLTLIRLAQAGNPDSPHLSATAPVTIRKE</sequence>
<evidence type="ECO:0000313" key="3">
    <source>
        <dbReference type="EMBL" id="MDC7691436.1"/>
    </source>
</evidence>
<dbReference type="RefSeq" id="WP_272803438.1">
    <property type="nucleotide sequence ID" value="NZ_JAQQKY010000006.1"/>
</dbReference>
<dbReference type="InterPro" id="IPR027417">
    <property type="entry name" value="P-loop_NTPase"/>
</dbReference>
<dbReference type="Gene3D" id="1.10.101.10">
    <property type="entry name" value="PGBD-like superfamily/PGBD"/>
    <property type="match status" value="1"/>
</dbReference>
<dbReference type="Pfam" id="PF13401">
    <property type="entry name" value="AAA_22"/>
    <property type="match status" value="1"/>
</dbReference>
<dbReference type="PANTHER" id="PTHR35894">
    <property type="entry name" value="GENERAL SECRETION PATHWAY PROTEIN A-RELATED"/>
    <property type="match status" value="1"/>
</dbReference>
<dbReference type="EMBL" id="JAQQKY010000006">
    <property type="protein sequence ID" value="MDC7691436.1"/>
    <property type="molecule type" value="Genomic_DNA"/>
</dbReference>
<dbReference type="InterPro" id="IPR036365">
    <property type="entry name" value="PGBD-like_sf"/>
</dbReference>
<dbReference type="Gene3D" id="3.90.70.10">
    <property type="entry name" value="Cysteine proteinases"/>
    <property type="match status" value="1"/>
</dbReference>
<evidence type="ECO:0000256" key="1">
    <source>
        <dbReference type="SAM" id="MobiDB-lite"/>
    </source>
</evidence>
<protein>
    <submittedName>
        <fullName evidence="3">AAA family ATPase</fullName>
    </submittedName>
</protein>
<dbReference type="InterPro" id="IPR052026">
    <property type="entry name" value="ExeA_AAA_ATPase_DNA-bind"/>
</dbReference>
<dbReference type="CDD" id="cd00009">
    <property type="entry name" value="AAA"/>
    <property type="match status" value="1"/>
</dbReference>
<dbReference type="InterPro" id="IPR002477">
    <property type="entry name" value="Peptidoglycan-bd-like"/>
</dbReference>